<accession>A0A6H2DM01</accession>
<dbReference type="Proteomes" id="UP000501600">
    <property type="component" value="Chromosome"/>
</dbReference>
<sequence>MSTMLLFLMSLSGTPDAANPVPRGSARAHVEVSARIISGEAVRARADGELRRPNMTSSDRPYMELPIAQSRTKVASGSSDAADEMLVEFY</sequence>
<reference evidence="1 2" key="1">
    <citation type="submission" date="2020-04" db="EMBL/GenBank/DDBJ databases">
        <title>Genome sequence for Sphingorhabdus sp. strain M1.</title>
        <authorList>
            <person name="Park S.-J."/>
        </authorList>
    </citation>
    <scope>NUCLEOTIDE SEQUENCE [LARGE SCALE GENOMIC DNA]</scope>
    <source>
        <strain evidence="1 2">JK6</strain>
    </source>
</reference>
<organism evidence="1 2">
    <name type="scientific">Parasphingorhabdus halotolerans</name>
    <dbReference type="NCBI Taxonomy" id="2725558"/>
    <lineage>
        <taxon>Bacteria</taxon>
        <taxon>Pseudomonadati</taxon>
        <taxon>Pseudomonadota</taxon>
        <taxon>Alphaproteobacteria</taxon>
        <taxon>Sphingomonadales</taxon>
        <taxon>Sphingomonadaceae</taxon>
        <taxon>Parasphingorhabdus</taxon>
    </lineage>
</organism>
<proteinExistence type="predicted"/>
<evidence type="ECO:0000313" key="1">
    <source>
        <dbReference type="EMBL" id="QJB69702.1"/>
    </source>
</evidence>
<keyword evidence="2" id="KW-1185">Reference proteome</keyword>
<name>A0A6H2DM01_9SPHN</name>
<dbReference type="EMBL" id="CP051217">
    <property type="protein sequence ID" value="QJB69702.1"/>
    <property type="molecule type" value="Genomic_DNA"/>
</dbReference>
<evidence type="ECO:0000313" key="2">
    <source>
        <dbReference type="Proteomes" id="UP000501600"/>
    </source>
</evidence>
<dbReference type="AlphaFoldDB" id="A0A6H2DM01"/>
<dbReference type="KEGG" id="phao:HF685_10780"/>
<gene>
    <name evidence="1" type="ORF">HF685_10780</name>
</gene>
<protein>
    <submittedName>
        <fullName evidence="1">Uncharacterized protein</fullName>
    </submittedName>
</protein>
<dbReference type="RefSeq" id="WP_168819917.1">
    <property type="nucleotide sequence ID" value="NZ_CP051217.1"/>
</dbReference>